<dbReference type="PIRSF" id="PIRSF002741">
    <property type="entry name" value="MppA"/>
    <property type="match status" value="1"/>
</dbReference>
<feature type="signal peptide" evidence="1">
    <location>
        <begin position="1"/>
        <end position="26"/>
    </location>
</feature>
<evidence type="ECO:0000256" key="1">
    <source>
        <dbReference type="SAM" id="SignalP"/>
    </source>
</evidence>
<evidence type="ECO:0000313" key="4">
    <source>
        <dbReference type="Proteomes" id="UP001596119"/>
    </source>
</evidence>
<dbReference type="PANTHER" id="PTHR30290">
    <property type="entry name" value="PERIPLASMIC BINDING COMPONENT OF ABC TRANSPORTER"/>
    <property type="match status" value="1"/>
</dbReference>
<feature type="domain" description="Solute-binding protein family 5" evidence="2">
    <location>
        <begin position="81"/>
        <end position="403"/>
    </location>
</feature>
<gene>
    <name evidence="3" type="ORF">ACFQH9_24345</name>
</gene>
<organism evidence="3 4">
    <name type="scientific">Pseudonocardia lutea</name>
    <dbReference type="NCBI Taxonomy" id="2172015"/>
    <lineage>
        <taxon>Bacteria</taxon>
        <taxon>Bacillati</taxon>
        <taxon>Actinomycetota</taxon>
        <taxon>Actinomycetes</taxon>
        <taxon>Pseudonocardiales</taxon>
        <taxon>Pseudonocardiaceae</taxon>
        <taxon>Pseudonocardia</taxon>
    </lineage>
</organism>
<dbReference type="Gene3D" id="3.10.105.10">
    <property type="entry name" value="Dipeptide-binding Protein, Domain 3"/>
    <property type="match status" value="1"/>
</dbReference>
<keyword evidence="1" id="KW-0732">Signal</keyword>
<reference evidence="4" key="1">
    <citation type="journal article" date="2019" name="Int. J. Syst. Evol. Microbiol.">
        <title>The Global Catalogue of Microorganisms (GCM) 10K type strain sequencing project: providing services to taxonomists for standard genome sequencing and annotation.</title>
        <authorList>
            <consortium name="The Broad Institute Genomics Platform"/>
            <consortium name="The Broad Institute Genome Sequencing Center for Infectious Disease"/>
            <person name="Wu L."/>
            <person name="Ma J."/>
        </authorList>
    </citation>
    <scope>NUCLEOTIDE SEQUENCE [LARGE SCALE GENOMIC DNA]</scope>
    <source>
        <strain evidence="4">CGMCC 4.7397</strain>
    </source>
</reference>
<sequence length="511" mass="54863">MRRPPVRLVLAALCVLLLAGCGTASAGQGDGRILRYGADLTPGGGPIFDPVQSSRSLTPNQNSWLDLIFDRLIYRDDDGTLRPGLLTKWEAPDPLTAVLTVREGVRFQDGTPLDAEALRFNWERALAEPTLSKPPDFRAFASMEVVSPLALRLHYKAPVTAYAFNVTFTRSSAFGQIASPTAVRDLGAGLNAAPVGAGPYRFERLDRGALLSVRRWDGYWDPAAQHLDGVDFVQNGRGAPMISALAAGRIDLAPVSLSDIPVVESREGLGTLVKPGNEVLYFQMRLDRPPFSVPGVREALSWAFDRSMVNDVAYAGAGQPTQTMYYPGSPYHSTELEGSPRYDPVRAREMLAAAGYPDGFRIGMLVQNQPVMVAAAEVLQAQLDQIGVEVEINVSPNYINDALAKPDSIMASTVNYSVPDSFLVSKARLGLGYSSAAFDAAYAATLGATDREAEIAANTALQSVEVADKPMLFLAQEPIAVGMRAEVGGVTEVRGDLEGPDLRNASLGPRP</sequence>
<dbReference type="Pfam" id="PF00496">
    <property type="entry name" value="SBP_bac_5"/>
    <property type="match status" value="1"/>
</dbReference>
<dbReference type="Proteomes" id="UP001596119">
    <property type="component" value="Unassembled WGS sequence"/>
</dbReference>
<feature type="chain" id="PRO_5046517992" evidence="1">
    <location>
        <begin position="27"/>
        <end position="511"/>
    </location>
</feature>
<evidence type="ECO:0000313" key="3">
    <source>
        <dbReference type="EMBL" id="MFC5951403.1"/>
    </source>
</evidence>
<dbReference type="InterPro" id="IPR039424">
    <property type="entry name" value="SBP_5"/>
</dbReference>
<keyword evidence="4" id="KW-1185">Reference proteome</keyword>
<dbReference type="PROSITE" id="PS51257">
    <property type="entry name" value="PROKAR_LIPOPROTEIN"/>
    <property type="match status" value="1"/>
</dbReference>
<dbReference type="EMBL" id="JBHSQK010000070">
    <property type="protein sequence ID" value="MFC5951403.1"/>
    <property type="molecule type" value="Genomic_DNA"/>
</dbReference>
<accession>A0ABW1IF94</accession>
<dbReference type="CDD" id="cd00995">
    <property type="entry name" value="PBP2_NikA_DppA_OppA_like"/>
    <property type="match status" value="1"/>
</dbReference>
<protein>
    <submittedName>
        <fullName evidence="3">ABC transporter substrate-binding protein</fullName>
    </submittedName>
</protein>
<proteinExistence type="predicted"/>
<evidence type="ECO:0000259" key="2">
    <source>
        <dbReference type="Pfam" id="PF00496"/>
    </source>
</evidence>
<dbReference type="SUPFAM" id="SSF53850">
    <property type="entry name" value="Periplasmic binding protein-like II"/>
    <property type="match status" value="1"/>
</dbReference>
<dbReference type="InterPro" id="IPR030678">
    <property type="entry name" value="Peptide/Ni-bd"/>
</dbReference>
<dbReference type="InterPro" id="IPR000914">
    <property type="entry name" value="SBP_5_dom"/>
</dbReference>
<dbReference type="Gene3D" id="3.40.190.10">
    <property type="entry name" value="Periplasmic binding protein-like II"/>
    <property type="match status" value="1"/>
</dbReference>
<name>A0ABW1IF94_9PSEU</name>
<dbReference type="RefSeq" id="WP_379569323.1">
    <property type="nucleotide sequence ID" value="NZ_JBHSQK010000070.1"/>
</dbReference>
<comment type="caution">
    <text evidence="3">The sequence shown here is derived from an EMBL/GenBank/DDBJ whole genome shotgun (WGS) entry which is preliminary data.</text>
</comment>